<dbReference type="InterPro" id="IPR050173">
    <property type="entry name" value="ABC_transporter_C-like"/>
</dbReference>
<proteinExistence type="inferred from homology"/>
<evidence type="ECO:0008006" key="16">
    <source>
        <dbReference type="Google" id="ProtNLM"/>
    </source>
</evidence>
<dbReference type="SMART" id="SM00382">
    <property type="entry name" value="AAA"/>
    <property type="match status" value="2"/>
</dbReference>
<protein>
    <recommendedName>
        <fullName evidence="16">ABC transporter C family protein</fullName>
    </recommendedName>
</protein>
<dbReference type="SUPFAM" id="SSF90123">
    <property type="entry name" value="ABC transporter transmembrane region"/>
    <property type="match status" value="2"/>
</dbReference>
<evidence type="ECO:0000256" key="5">
    <source>
        <dbReference type="ARBA" id="ARBA00022737"/>
    </source>
</evidence>
<dbReference type="GO" id="GO:0030587">
    <property type="term" value="P:sorocarp development"/>
    <property type="evidence" value="ECO:0007669"/>
    <property type="project" value="UniProtKB-ARBA"/>
</dbReference>
<evidence type="ECO:0000256" key="11">
    <source>
        <dbReference type="SAM" id="Phobius"/>
    </source>
</evidence>
<feature type="transmembrane region" description="Helical" evidence="11">
    <location>
        <begin position="960"/>
        <end position="980"/>
    </location>
</feature>
<evidence type="ECO:0000256" key="1">
    <source>
        <dbReference type="ARBA" id="ARBA00004141"/>
    </source>
</evidence>
<evidence type="ECO:0000256" key="6">
    <source>
        <dbReference type="ARBA" id="ARBA00022741"/>
    </source>
</evidence>
<dbReference type="FunFam" id="1.20.1560.10:FF:000010">
    <property type="entry name" value="Multidrug resistance-associated ABC transporter"/>
    <property type="match status" value="1"/>
</dbReference>
<keyword evidence="5" id="KW-0677">Repeat</keyword>
<dbReference type="Gene3D" id="1.20.1560.10">
    <property type="entry name" value="ABC transporter type 1, transmembrane domain"/>
    <property type="match status" value="2"/>
</dbReference>
<feature type="domain" description="ABC transmembrane type-1" evidence="13">
    <location>
        <begin position="116"/>
        <end position="397"/>
    </location>
</feature>
<dbReference type="OMA" id="ACCEEFQ"/>
<dbReference type="FunFam" id="1.20.1560.10:FF:000024">
    <property type="entry name" value="ABC transporter C family member 2"/>
    <property type="match status" value="1"/>
</dbReference>
<feature type="transmembrane region" description="Helical" evidence="11">
    <location>
        <begin position="102"/>
        <end position="121"/>
    </location>
</feature>
<dbReference type="STRING" id="5786.F0ZAH6"/>
<feature type="transmembrane region" description="Helical" evidence="11">
    <location>
        <begin position="155"/>
        <end position="173"/>
    </location>
</feature>
<keyword evidence="8 11" id="KW-1133">Transmembrane helix</keyword>
<dbReference type="OrthoDB" id="29192at2759"/>
<dbReference type="InterPro" id="IPR003593">
    <property type="entry name" value="AAA+_ATPase"/>
</dbReference>
<evidence type="ECO:0000256" key="3">
    <source>
        <dbReference type="ARBA" id="ARBA00022448"/>
    </source>
</evidence>
<feature type="transmembrane region" description="Helical" evidence="11">
    <location>
        <begin position="337"/>
        <end position="362"/>
    </location>
</feature>
<dbReference type="InParanoid" id="F0ZAH6"/>
<evidence type="ECO:0000256" key="7">
    <source>
        <dbReference type="ARBA" id="ARBA00022840"/>
    </source>
</evidence>
<evidence type="ECO:0000313" key="14">
    <source>
        <dbReference type="EMBL" id="EGC39074.1"/>
    </source>
</evidence>
<organism evidence="14 15">
    <name type="scientific">Dictyostelium purpureum</name>
    <name type="common">Slime mold</name>
    <dbReference type="NCBI Taxonomy" id="5786"/>
    <lineage>
        <taxon>Eukaryota</taxon>
        <taxon>Amoebozoa</taxon>
        <taxon>Evosea</taxon>
        <taxon>Eumycetozoa</taxon>
        <taxon>Dictyostelia</taxon>
        <taxon>Dictyosteliales</taxon>
        <taxon>Dictyosteliaceae</taxon>
        <taxon>Dictyostelium</taxon>
    </lineage>
</organism>
<dbReference type="FunFam" id="3.40.50.300:FF:002981">
    <property type="entry name" value="ABC transporter C family member 5"/>
    <property type="match status" value="1"/>
</dbReference>
<feature type="compositionally biased region" description="Acidic residues" evidence="10">
    <location>
        <begin position="1347"/>
        <end position="1357"/>
    </location>
</feature>
<dbReference type="SUPFAM" id="SSF52540">
    <property type="entry name" value="P-loop containing nucleoside triphosphate hydrolases"/>
    <property type="match status" value="2"/>
</dbReference>
<dbReference type="PANTHER" id="PTHR24223">
    <property type="entry name" value="ATP-BINDING CASSETTE SUB-FAMILY C"/>
    <property type="match status" value="1"/>
</dbReference>
<dbReference type="GO" id="GO:0016020">
    <property type="term" value="C:membrane"/>
    <property type="evidence" value="ECO:0007669"/>
    <property type="project" value="UniProtKB-SubCell"/>
</dbReference>
<keyword evidence="3" id="KW-0813">Transport</keyword>
<keyword evidence="7" id="KW-0067">ATP-binding</keyword>
<dbReference type="VEuPathDB" id="AmoebaDB:DICPUDRAFT_148191"/>
<dbReference type="InterPro" id="IPR011527">
    <property type="entry name" value="ABC1_TM_dom"/>
</dbReference>
<feature type="transmembrane region" description="Helical" evidence="11">
    <location>
        <begin position="255"/>
        <end position="273"/>
    </location>
</feature>
<feature type="transmembrane region" description="Helical" evidence="11">
    <location>
        <begin position="228"/>
        <end position="249"/>
    </location>
</feature>
<feature type="domain" description="ABC transporter" evidence="12">
    <location>
        <begin position="1053"/>
        <end position="1287"/>
    </location>
</feature>
<dbReference type="Proteomes" id="UP000001064">
    <property type="component" value="Unassembled WGS sequence"/>
</dbReference>
<comment type="similarity">
    <text evidence="2">Belongs to the ABC transporter superfamily. ABCC family. Conjugate transporter (TC 3.A.1.208) subfamily.</text>
</comment>
<feature type="transmembrane region" description="Helical" evidence="11">
    <location>
        <begin position="374"/>
        <end position="396"/>
    </location>
</feature>
<dbReference type="GO" id="GO:0016887">
    <property type="term" value="F:ATP hydrolysis activity"/>
    <property type="evidence" value="ECO:0007669"/>
    <property type="project" value="InterPro"/>
</dbReference>
<feature type="region of interest" description="Disordered" evidence="10">
    <location>
        <begin position="1338"/>
        <end position="1357"/>
    </location>
</feature>
<comment type="subcellular location">
    <subcellularLocation>
        <location evidence="1">Membrane</location>
        <topology evidence="1">Multi-pass membrane protein</topology>
    </subcellularLocation>
</comment>
<dbReference type="InterPro" id="IPR027417">
    <property type="entry name" value="P-loop_NTPase"/>
</dbReference>
<dbReference type="Pfam" id="PF00664">
    <property type="entry name" value="ABC_membrane"/>
    <property type="match status" value="2"/>
</dbReference>
<dbReference type="CDD" id="cd03244">
    <property type="entry name" value="ABCC_MRP_domain2"/>
    <property type="match status" value="1"/>
</dbReference>
<reference evidence="15" key="1">
    <citation type="journal article" date="2011" name="Genome Biol.">
        <title>Comparative genomics of the social amoebae Dictyostelium discoideum and Dictyostelium purpureum.</title>
        <authorList>
            <consortium name="US DOE Joint Genome Institute (JGI-PGF)"/>
            <person name="Sucgang R."/>
            <person name="Kuo A."/>
            <person name="Tian X."/>
            <person name="Salerno W."/>
            <person name="Parikh A."/>
            <person name="Feasley C.L."/>
            <person name="Dalin E."/>
            <person name="Tu H."/>
            <person name="Huang E."/>
            <person name="Barry K."/>
            <person name="Lindquist E."/>
            <person name="Shapiro H."/>
            <person name="Bruce D."/>
            <person name="Schmutz J."/>
            <person name="Salamov A."/>
            <person name="Fey P."/>
            <person name="Gaudet P."/>
            <person name="Anjard C."/>
            <person name="Babu M.M."/>
            <person name="Basu S."/>
            <person name="Bushmanova Y."/>
            <person name="van der Wel H."/>
            <person name="Katoh-Kurasawa M."/>
            <person name="Dinh C."/>
            <person name="Coutinho P.M."/>
            <person name="Saito T."/>
            <person name="Elias M."/>
            <person name="Schaap P."/>
            <person name="Kay R.R."/>
            <person name="Henrissat B."/>
            <person name="Eichinger L."/>
            <person name="Rivero F."/>
            <person name="Putnam N.H."/>
            <person name="West C.M."/>
            <person name="Loomis W.F."/>
            <person name="Chisholm R.L."/>
            <person name="Shaulsky G."/>
            <person name="Strassmann J.E."/>
            <person name="Queller D.C."/>
            <person name="Kuspa A."/>
            <person name="Grigoriev I.V."/>
        </authorList>
    </citation>
    <scope>NUCLEOTIDE SEQUENCE [LARGE SCALE GENOMIC DNA]</scope>
    <source>
        <strain evidence="15">QSDP1</strain>
    </source>
</reference>
<feature type="domain" description="ABC transmembrane type-1" evidence="13">
    <location>
        <begin position="732"/>
        <end position="1017"/>
    </location>
</feature>
<keyword evidence="4 11" id="KW-0812">Transmembrane</keyword>
<dbReference type="PROSITE" id="PS50893">
    <property type="entry name" value="ABC_TRANSPORTER_2"/>
    <property type="match status" value="2"/>
</dbReference>
<dbReference type="KEGG" id="dpp:DICPUDRAFT_148191"/>
<dbReference type="InterPro" id="IPR044726">
    <property type="entry name" value="ABCC_6TM_D2"/>
</dbReference>
<accession>F0ZAH6</accession>
<dbReference type="EMBL" id="GL870964">
    <property type="protein sequence ID" value="EGC39074.1"/>
    <property type="molecule type" value="Genomic_DNA"/>
</dbReference>
<sequence>MVAETNGESIIELNNNIDNSNKKKKKVKGFGGKKSAEESSNPISRITFWWGNKFIYFCFRNVLQIEHIWNLASYDTSDFLIKKIETKWNEEKKKAMPSFLNASFRAFGISYIWSWLFYAIYVGSSFVGPIILKKMVTFVSEQKAGISDQDQNWGYYYGLIIFGCSMVGSLCQYQSNIICSRMGDRLRSVIVLEVYKKALRLSNAARGTTSVGHIVNLMSNDAQRMLEVTNLINAGIFSIPQIIVCIVLLYQEIKWVTFIGFGFMVLCIPLNGISAKGLLEVRKILVGVTDGRMKITTEILQSIKIIKLYAWEDSFAKKILEKRQKEVELLFRYTKSIATMISIISSVPTLATILVFSTYYGYYKTMDPARIFAALSYLNILRVPMSLLPIIVALTIQMKIAGKRVTDFLLLSEITPIKEIDDPNTPNGLYVKNGSFCWNVEKKEESFTLKNIDFEVHGPTLTMVVGSVGSGKSSLMNALLGEMDLIEGDLSMKGSVAYVAQQAWITNATLRDNILFGKEYNEERYRKVIEVCALERDLELFPQGDLVEIGERGVNLSGGQKQRVSIARAVYSNSDIYILDDPLSALDSHVSKHIFYKCFKEHLSDKTVVLAANQLNYIPFATNTLVLKEGRIDQRGTYREIMDSQSEFSNILREYGVDEVSGNKSSSDLSAQDGIEDVKKTVEIIEKTKPLEKPVLKNNDGSLTQNEEREEGAVSWRVFYIYASVGGGFFFFVTILLFLLDVGTNTFVNWWLSHWQTIMIKRAEDPTINELSDTQLLGIYIGIGVVAIIFGCLRTFAFYNYAVRVGRAVFLKLFNAILRAPMWFFDITPLGRIISRFSRDQDSVDNLLVNSVSQFLITFINALATIILVAIFVPLILAPMAPIAIVFFLFQYFYRFTSRELQRIESISRSPIFSHFTETLNGVETIRSYRKVEDSIDTNQKRLDENNKCYLTLQNMNQWLGLRLDFLGNLVTFFVCVFITVDKTTIAVSSVGLVLSYSFNLTAYLNRAAFQYADIETKLNSLERIYQYIKGPVEAPQVIEPRPKESWPENASITFDNFYMSYREGLDPVLKGISLEIRAKEKIGIVGRTGSGKSSMTAALFRLVESLEGRILIDGDDISKIGLKDLRRNLSIIPQDPVVFAGTVRDNLDPFNSYSDEAIWKVLEDVQLTTLVNSLESGLLSKISEGGENISVGQRQLICLGRALLKKPKILVLDEATASVDGATDALIQKVIREKLNDTTLLIIAHRLNTIIDSDRIIVLDSGKISEFDTPWNLLQDKNSLFSWLIQETGPSNSIYLYNLAKAKHDGVPLDQIINLITIPENSINNISNNIEDIIDNNNNNNNDNDNNIDNDDSGDN</sequence>
<dbReference type="InterPro" id="IPR017871">
    <property type="entry name" value="ABC_transporter-like_CS"/>
</dbReference>
<feature type="domain" description="ABC transporter" evidence="12">
    <location>
        <begin position="429"/>
        <end position="654"/>
    </location>
</feature>
<dbReference type="eggNOG" id="KOG0054">
    <property type="taxonomic scope" value="Eukaryota"/>
</dbReference>
<dbReference type="GO" id="GO:0005524">
    <property type="term" value="F:ATP binding"/>
    <property type="evidence" value="ECO:0007669"/>
    <property type="project" value="UniProtKB-KW"/>
</dbReference>
<dbReference type="CDD" id="cd18579">
    <property type="entry name" value="ABC_6TM_ABCC_D1"/>
    <property type="match status" value="1"/>
</dbReference>
<dbReference type="InterPro" id="IPR003439">
    <property type="entry name" value="ABC_transporter-like_ATP-bd"/>
</dbReference>
<evidence type="ECO:0000256" key="8">
    <source>
        <dbReference type="ARBA" id="ARBA00022989"/>
    </source>
</evidence>
<evidence type="ECO:0000256" key="4">
    <source>
        <dbReference type="ARBA" id="ARBA00022692"/>
    </source>
</evidence>
<evidence type="ECO:0000256" key="2">
    <source>
        <dbReference type="ARBA" id="ARBA00009726"/>
    </source>
</evidence>
<evidence type="ECO:0000256" key="10">
    <source>
        <dbReference type="SAM" id="MobiDB-lite"/>
    </source>
</evidence>
<dbReference type="InterPro" id="IPR036640">
    <property type="entry name" value="ABC1_TM_sf"/>
</dbReference>
<feature type="transmembrane region" description="Helical" evidence="11">
    <location>
        <begin position="876"/>
        <end position="894"/>
    </location>
</feature>
<dbReference type="FunFam" id="3.40.50.300:FF:000163">
    <property type="entry name" value="Multidrug resistance-associated protein member 4"/>
    <property type="match status" value="1"/>
</dbReference>
<keyword evidence="6" id="KW-0547">Nucleotide-binding</keyword>
<name>F0ZAH6_DICPU</name>
<dbReference type="Pfam" id="PF00005">
    <property type="entry name" value="ABC_tran"/>
    <property type="match status" value="2"/>
</dbReference>
<dbReference type="CDD" id="cd03250">
    <property type="entry name" value="ABCC_MRP_domain1"/>
    <property type="match status" value="1"/>
</dbReference>
<dbReference type="CDD" id="cd18580">
    <property type="entry name" value="ABC_6TM_ABCC_D2"/>
    <property type="match status" value="1"/>
</dbReference>
<dbReference type="RefSeq" id="XP_003284424.1">
    <property type="nucleotide sequence ID" value="XM_003284376.1"/>
</dbReference>
<keyword evidence="9 11" id="KW-0472">Membrane</keyword>
<dbReference type="GO" id="GO:0055085">
    <property type="term" value="P:transmembrane transport"/>
    <property type="evidence" value="ECO:0000318"/>
    <property type="project" value="GO_Central"/>
</dbReference>
<feature type="transmembrane region" description="Helical" evidence="11">
    <location>
        <begin position="779"/>
        <end position="802"/>
    </location>
</feature>
<evidence type="ECO:0000256" key="9">
    <source>
        <dbReference type="ARBA" id="ARBA00023136"/>
    </source>
</evidence>
<keyword evidence="15" id="KW-1185">Reference proteome</keyword>
<dbReference type="PANTHER" id="PTHR24223:SF329">
    <property type="entry name" value="ABC TRANSPORTER C FAMILY MEMBER 10-RELATED"/>
    <property type="match status" value="1"/>
</dbReference>
<dbReference type="GO" id="GO:0140359">
    <property type="term" value="F:ABC-type transporter activity"/>
    <property type="evidence" value="ECO:0000318"/>
    <property type="project" value="GO_Central"/>
</dbReference>
<dbReference type="Gene3D" id="3.40.50.300">
    <property type="entry name" value="P-loop containing nucleotide triphosphate hydrolases"/>
    <property type="match status" value="2"/>
</dbReference>
<dbReference type="InterPro" id="IPR044746">
    <property type="entry name" value="ABCC_6TM_D1"/>
</dbReference>
<dbReference type="PROSITE" id="PS00211">
    <property type="entry name" value="ABC_TRANSPORTER_1"/>
    <property type="match status" value="2"/>
</dbReference>
<gene>
    <name evidence="14" type="primary">ABCC12</name>
    <name evidence="14" type="ORF">DICPUDRAFT_148191</name>
</gene>
<evidence type="ECO:0000259" key="12">
    <source>
        <dbReference type="PROSITE" id="PS50893"/>
    </source>
</evidence>
<evidence type="ECO:0000313" key="15">
    <source>
        <dbReference type="Proteomes" id="UP000001064"/>
    </source>
</evidence>
<feature type="transmembrane region" description="Helical" evidence="11">
    <location>
        <begin position="719"/>
        <end position="740"/>
    </location>
</feature>
<evidence type="ECO:0000259" key="13">
    <source>
        <dbReference type="PROSITE" id="PS50929"/>
    </source>
</evidence>
<dbReference type="GeneID" id="10506074"/>
<feature type="transmembrane region" description="Helical" evidence="11">
    <location>
        <begin position="847"/>
        <end position="870"/>
    </location>
</feature>
<dbReference type="PROSITE" id="PS50929">
    <property type="entry name" value="ABC_TM1F"/>
    <property type="match status" value="2"/>
</dbReference>